<protein>
    <recommendedName>
        <fullName evidence="3">Haloacid dehalogenase-like hydrolase</fullName>
    </recommendedName>
</protein>
<reference evidence="1" key="1">
    <citation type="submission" date="2022-11" db="EMBL/GenBank/DDBJ databases">
        <authorList>
            <person name="Scott C."/>
            <person name="Bruce N."/>
        </authorList>
    </citation>
    <scope>NUCLEOTIDE SEQUENCE</scope>
</reference>
<comment type="caution">
    <text evidence="1">The sequence shown here is derived from an EMBL/GenBank/DDBJ whole genome shotgun (WGS) entry which is preliminary data.</text>
</comment>
<name>A0A9P1H5F1_9PEZI</name>
<gene>
    <name evidence="1" type="ORF">PPNO1_LOCUS5957</name>
</gene>
<dbReference type="SUPFAM" id="SSF56784">
    <property type="entry name" value="HAD-like"/>
    <property type="match status" value="1"/>
</dbReference>
<dbReference type="InterPro" id="IPR050849">
    <property type="entry name" value="HAD-like_hydrolase_phosphatase"/>
</dbReference>
<sequence length="181" mass="20494">MAIVLDFDGTITTSDTIGILGEHAISFHKRHRGDDFSDAWKHILREYSNDYSDYVSNYPVPEEERVSFDAEVQFLNGLEDLDLVSVTRVEESGIFDGISPFDFHADGVAAIRERRVILRPGIAKLLALAADRAWPVYVVSVNWSRDFIEGALQHLGAEMHIFSNQIVAGRRAYHRLLSQNF</sequence>
<evidence type="ECO:0000313" key="1">
    <source>
        <dbReference type="EMBL" id="CAI4216300.1"/>
    </source>
</evidence>
<proteinExistence type="predicted"/>
<dbReference type="AlphaFoldDB" id="A0A9P1H5F1"/>
<dbReference type="Pfam" id="PF12710">
    <property type="entry name" value="HAD"/>
    <property type="match status" value="1"/>
</dbReference>
<dbReference type="EMBL" id="CALLCH030000015">
    <property type="protein sequence ID" value="CAI4216300.1"/>
    <property type="molecule type" value="Genomic_DNA"/>
</dbReference>
<dbReference type="Gene3D" id="3.40.50.1000">
    <property type="entry name" value="HAD superfamily/HAD-like"/>
    <property type="match status" value="1"/>
</dbReference>
<dbReference type="OrthoDB" id="10255128at2759"/>
<dbReference type="PANTHER" id="PTHR28181:SF1">
    <property type="entry name" value="COLD TOLERANCE PROTEIN 1"/>
    <property type="match status" value="1"/>
</dbReference>
<organism evidence="1 2">
    <name type="scientific">Parascedosporium putredinis</name>
    <dbReference type="NCBI Taxonomy" id="1442378"/>
    <lineage>
        <taxon>Eukaryota</taxon>
        <taxon>Fungi</taxon>
        <taxon>Dikarya</taxon>
        <taxon>Ascomycota</taxon>
        <taxon>Pezizomycotina</taxon>
        <taxon>Sordariomycetes</taxon>
        <taxon>Hypocreomycetidae</taxon>
        <taxon>Microascales</taxon>
        <taxon>Microascaceae</taxon>
        <taxon>Parascedosporium</taxon>
    </lineage>
</organism>
<keyword evidence="2" id="KW-1185">Reference proteome</keyword>
<evidence type="ECO:0008006" key="3">
    <source>
        <dbReference type="Google" id="ProtNLM"/>
    </source>
</evidence>
<dbReference type="InterPro" id="IPR023214">
    <property type="entry name" value="HAD_sf"/>
</dbReference>
<dbReference type="Proteomes" id="UP000838763">
    <property type="component" value="Unassembled WGS sequence"/>
</dbReference>
<evidence type="ECO:0000313" key="2">
    <source>
        <dbReference type="Proteomes" id="UP000838763"/>
    </source>
</evidence>
<accession>A0A9P1H5F1</accession>
<dbReference type="InterPro" id="IPR036412">
    <property type="entry name" value="HAD-like_sf"/>
</dbReference>
<dbReference type="PANTHER" id="PTHR28181">
    <property type="entry name" value="UPF0655 PROTEIN YCR015C"/>
    <property type="match status" value="1"/>
</dbReference>